<dbReference type="Pfam" id="PF13489">
    <property type="entry name" value="Methyltransf_23"/>
    <property type="match status" value="1"/>
</dbReference>
<dbReference type="AlphaFoldDB" id="A0AAD7CSB5"/>
<sequence length="302" mass="33047">MSDGNSASPINHVARQHQVYPGSPYALPADDVEKDRLAFQHQLLKTVFDNRILLAPVNLDGNDKVLDVGTGPGAWLLDMAGCADPSVSMVGIDIESGLFPTSYPPNIEFRVESVLDLPSEWSTTFSLVHQRFFVVALQTTKWPVALREIFRVLRPGGWVQLCEAGKGSKAEGPAGNWPWMEKLGVIYHAYMTSRSLLIDPAQHIPALLEDAGFVDICKESQLQPVGKWGGELGVKNRICTVAVLRAIKTPVLNAGGYGYISSEEEFDALADGLERELDEAPTAENPGGQMNYVIFWARKPTA</sequence>
<dbReference type="InterPro" id="IPR023576">
    <property type="entry name" value="UbiE/COQ5_MeTrFase_CS"/>
</dbReference>
<evidence type="ECO:0000256" key="2">
    <source>
        <dbReference type="ARBA" id="ARBA00022679"/>
    </source>
</evidence>
<organism evidence="4 5">
    <name type="scientific">Mycena rosella</name>
    <name type="common">Pink bonnet</name>
    <name type="synonym">Agaricus rosellus</name>
    <dbReference type="NCBI Taxonomy" id="1033263"/>
    <lineage>
        <taxon>Eukaryota</taxon>
        <taxon>Fungi</taxon>
        <taxon>Dikarya</taxon>
        <taxon>Basidiomycota</taxon>
        <taxon>Agaricomycotina</taxon>
        <taxon>Agaricomycetes</taxon>
        <taxon>Agaricomycetidae</taxon>
        <taxon>Agaricales</taxon>
        <taxon>Marasmiineae</taxon>
        <taxon>Mycenaceae</taxon>
        <taxon>Mycena</taxon>
    </lineage>
</organism>
<keyword evidence="5" id="KW-1185">Reference proteome</keyword>
<dbReference type="EMBL" id="JARKIE010000259">
    <property type="protein sequence ID" value="KAJ7660535.1"/>
    <property type="molecule type" value="Genomic_DNA"/>
</dbReference>
<reference evidence="4" key="1">
    <citation type="submission" date="2023-03" db="EMBL/GenBank/DDBJ databases">
        <title>Massive genome expansion in bonnet fungi (Mycena s.s.) driven by repeated elements and novel gene families across ecological guilds.</title>
        <authorList>
            <consortium name="Lawrence Berkeley National Laboratory"/>
            <person name="Harder C.B."/>
            <person name="Miyauchi S."/>
            <person name="Viragh M."/>
            <person name="Kuo A."/>
            <person name="Thoen E."/>
            <person name="Andreopoulos B."/>
            <person name="Lu D."/>
            <person name="Skrede I."/>
            <person name="Drula E."/>
            <person name="Henrissat B."/>
            <person name="Morin E."/>
            <person name="Kohler A."/>
            <person name="Barry K."/>
            <person name="LaButti K."/>
            <person name="Morin E."/>
            <person name="Salamov A."/>
            <person name="Lipzen A."/>
            <person name="Mereny Z."/>
            <person name="Hegedus B."/>
            <person name="Baldrian P."/>
            <person name="Stursova M."/>
            <person name="Weitz H."/>
            <person name="Taylor A."/>
            <person name="Grigoriev I.V."/>
            <person name="Nagy L.G."/>
            <person name="Martin F."/>
            <person name="Kauserud H."/>
        </authorList>
    </citation>
    <scope>NUCLEOTIDE SEQUENCE</scope>
    <source>
        <strain evidence="4">CBHHK067</strain>
    </source>
</reference>
<dbReference type="CDD" id="cd02440">
    <property type="entry name" value="AdoMet_MTases"/>
    <property type="match status" value="1"/>
</dbReference>
<dbReference type="GO" id="GO:0008168">
    <property type="term" value="F:methyltransferase activity"/>
    <property type="evidence" value="ECO:0007669"/>
    <property type="project" value="UniProtKB-KW"/>
</dbReference>
<gene>
    <name evidence="4" type="ORF">B0H17DRAFT_1212540</name>
</gene>
<keyword evidence="3" id="KW-0949">S-adenosyl-L-methionine</keyword>
<dbReference type="PROSITE" id="PS01184">
    <property type="entry name" value="UBIE_2"/>
    <property type="match status" value="1"/>
</dbReference>
<protein>
    <submittedName>
        <fullName evidence="4">S-adenosyl-L-methionine-dependent methyltransferase</fullName>
    </submittedName>
</protein>
<dbReference type="SUPFAM" id="SSF53335">
    <property type="entry name" value="S-adenosyl-L-methionine-dependent methyltransferases"/>
    <property type="match status" value="1"/>
</dbReference>
<proteinExistence type="predicted"/>
<dbReference type="InterPro" id="IPR029063">
    <property type="entry name" value="SAM-dependent_MTases_sf"/>
</dbReference>
<dbReference type="Proteomes" id="UP001221757">
    <property type="component" value="Unassembled WGS sequence"/>
</dbReference>
<dbReference type="PANTHER" id="PTHR43591">
    <property type="entry name" value="METHYLTRANSFERASE"/>
    <property type="match status" value="1"/>
</dbReference>
<evidence type="ECO:0000313" key="5">
    <source>
        <dbReference type="Proteomes" id="UP001221757"/>
    </source>
</evidence>
<dbReference type="GO" id="GO:0032259">
    <property type="term" value="P:methylation"/>
    <property type="evidence" value="ECO:0007669"/>
    <property type="project" value="UniProtKB-KW"/>
</dbReference>
<evidence type="ECO:0000256" key="1">
    <source>
        <dbReference type="ARBA" id="ARBA00022603"/>
    </source>
</evidence>
<keyword evidence="2" id="KW-0808">Transferase</keyword>
<accession>A0AAD7CSB5</accession>
<evidence type="ECO:0000256" key="3">
    <source>
        <dbReference type="ARBA" id="ARBA00022691"/>
    </source>
</evidence>
<evidence type="ECO:0000313" key="4">
    <source>
        <dbReference type="EMBL" id="KAJ7660535.1"/>
    </source>
</evidence>
<comment type="caution">
    <text evidence="4">The sequence shown here is derived from an EMBL/GenBank/DDBJ whole genome shotgun (WGS) entry which is preliminary data.</text>
</comment>
<dbReference type="Gene3D" id="3.40.50.150">
    <property type="entry name" value="Vaccinia Virus protein VP39"/>
    <property type="match status" value="1"/>
</dbReference>
<keyword evidence="1 4" id="KW-0489">Methyltransferase</keyword>
<dbReference type="PANTHER" id="PTHR43591:SF24">
    <property type="entry name" value="2-METHOXY-6-POLYPRENYL-1,4-BENZOQUINOL METHYLASE, MITOCHONDRIAL"/>
    <property type="match status" value="1"/>
</dbReference>
<name>A0AAD7CSB5_MYCRO</name>